<dbReference type="CDD" id="cd02440">
    <property type="entry name" value="AdoMet_MTases"/>
    <property type="match status" value="1"/>
</dbReference>
<dbReference type="InterPro" id="IPR010743">
    <property type="entry name" value="Methionine_synth_MetW"/>
</dbReference>
<protein>
    <submittedName>
        <fullName evidence="1">Methionine biosynthesis protein MetW</fullName>
    </submittedName>
</protein>
<evidence type="ECO:0000313" key="2">
    <source>
        <dbReference type="Proteomes" id="UP001595476"/>
    </source>
</evidence>
<dbReference type="Gene3D" id="3.40.50.150">
    <property type="entry name" value="Vaccinia Virus protein VP39"/>
    <property type="match status" value="1"/>
</dbReference>
<accession>A0ABV7HDR5</accession>
<keyword evidence="2" id="KW-1185">Reference proteome</keyword>
<dbReference type="RefSeq" id="WP_386721771.1">
    <property type="nucleotide sequence ID" value="NZ_JBHRSZ010000005.1"/>
</dbReference>
<dbReference type="Proteomes" id="UP001595476">
    <property type="component" value="Unassembled WGS sequence"/>
</dbReference>
<name>A0ABV7HDR5_9GAMM</name>
<dbReference type="EMBL" id="JBHRSZ010000005">
    <property type="protein sequence ID" value="MFC3152029.1"/>
    <property type="molecule type" value="Genomic_DNA"/>
</dbReference>
<dbReference type="SUPFAM" id="SSF53335">
    <property type="entry name" value="S-adenosyl-L-methionine-dependent methyltransferases"/>
    <property type="match status" value="1"/>
</dbReference>
<proteinExistence type="predicted"/>
<sequence length="202" mass="23103">MSDSQLRADLDIIANWIKPKQQVLDLGCGSGLLLDHLIKSKDITGYGLEIEEDAITECILKGINVIEQDLDKGLDNFEDHSVDTVVMTQALQAVKRPDLLLDEMLRVANEAIITFPNFGHWSCRFYLLFKGRMPMSEALPFSWYDTPNIHLCTFKDFEALCYDKGIKVINRTVVDNELKDSWAVRLWPNMLGQVAIYHITKR</sequence>
<comment type="caution">
    <text evidence="1">The sequence shown here is derived from an EMBL/GenBank/DDBJ whole genome shotgun (WGS) entry which is preliminary data.</text>
</comment>
<dbReference type="InterPro" id="IPR029063">
    <property type="entry name" value="SAM-dependent_MTases_sf"/>
</dbReference>
<reference evidence="2" key="1">
    <citation type="journal article" date="2019" name="Int. J. Syst. Evol. Microbiol.">
        <title>The Global Catalogue of Microorganisms (GCM) 10K type strain sequencing project: providing services to taxonomists for standard genome sequencing and annotation.</title>
        <authorList>
            <consortium name="The Broad Institute Genomics Platform"/>
            <consortium name="The Broad Institute Genome Sequencing Center for Infectious Disease"/>
            <person name="Wu L."/>
            <person name="Ma J."/>
        </authorList>
    </citation>
    <scope>NUCLEOTIDE SEQUENCE [LARGE SCALE GENOMIC DNA]</scope>
    <source>
        <strain evidence="2">KCTC 52438</strain>
    </source>
</reference>
<organism evidence="1 2">
    <name type="scientific">Litoribrevibacter euphylliae</name>
    <dbReference type="NCBI Taxonomy" id="1834034"/>
    <lineage>
        <taxon>Bacteria</taxon>
        <taxon>Pseudomonadati</taxon>
        <taxon>Pseudomonadota</taxon>
        <taxon>Gammaproteobacteria</taxon>
        <taxon>Oceanospirillales</taxon>
        <taxon>Oceanospirillaceae</taxon>
        <taxon>Litoribrevibacter</taxon>
    </lineage>
</organism>
<evidence type="ECO:0000313" key="1">
    <source>
        <dbReference type="EMBL" id="MFC3152029.1"/>
    </source>
</evidence>
<dbReference type="Pfam" id="PF07021">
    <property type="entry name" value="MetW"/>
    <property type="match status" value="1"/>
</dbReference>
<dbReference type="NCBIfam" id="TIGR02081">
    <property type="entry name" value="metW"/>
    <property type="match status" value="1"/>
</dbReference>
<gene>
    <name evidence="1" type="primary">metW</name>
    <name evidence="1" type="ORF">ACFOEK_13385</name>
</gene>